<proteinExistence type="predicted"/>
<dbReference type="Proteomes" id="UP000573963">
    <property type="component" value="Unassembled WGS sequence"/>
</dbReference>
<reference evidence="1 2" key="1">
    <citation type="submission" date="2020-04" db="EMBL/GenBank/DDBJ databases">
        <authorList>
            <person name="Hitch T.C.A."/>
            <person name="Wylensek D."/>
            <person name="Clavel T."/>
        </authorList>
    </citation>
    <scope>NUCLEOTIDE SEQUENCE [LARGE SCALE GENOMIC DNA]</scope>
    <source>
        <strain evidence="1 2">Med78_4-601-WT-2</strain>
    </source>
</reference>
<protein>
    <submittedName>
        <fullName evidence="1">Uncharacterized protein</fullName>
    </submittedName>
</protein>
<comment type="caution">
    <text evidence="1">The sequence shown here is derived from an EMBL/GenBank/DDBJ whole genome shotgun (WGS) entry which is preliminary data.</text>
</comment>
<evidence type="ECO:0000313" key="2">
    <source>
        <dbReference type="Proteomes" id="UP000573963"/>
    </source>
</evidence>
<sequence>MKLYALCCITVLGIFIYGGQGEEPVMKEVFNEIQIEESTKLDIEIFCA</sequence>
<accession>A0AA44DIP5</accession>
<organism evidence="1 2">
    <name type="scientific">Paraclostridium bifermentans</name>
    <name type="common">Clostridium bifermentans</name>
    <dbReference type="NCBI Taxonomy" id="1490"/>
    <lineage>
        <taxon>Bacteria</taxon>
        <taxon>Bacillati</taxon>
        <taxon>Bacillota</taxon>
        <taxon>Clostridia</taxon>
        <taxon>Peptostreptococcales</taxon>
        <taxon>Peptostreptococcaceae</taxon>
        <taxon>Paraclostridium</taxon>
    </lineage>
</organism>
<name>A0AA44DIP5_PARBF</name>
<evidence type="ECO:0000313" key="1">
    <source>
        <dbReference type="EMBL" id="NME08263.1"/>
    </source>
</evidence>
<dbReference type="AlphaFoldDB" id="A0AA44DIP5"/>
<gene>
    <name evidence="1" type="ORF">HF875_01960</name>
</gene>
<dbReference type="GeneID" id="67473358"/>
<dbReference type="EMBL" id="JABAFD010000001">
    <property type="protein sequence ID" value="NME08263.1"/>
    <property type="molecule type" value="Genomic_DNA"/>
</dbReference>
<dbReference type="RefSeq" id="WP_021429609.1">
    <property type="nucleotide sequence ID" value="NZ_BROK01000100.1"/>
</dbReference>